<dbReference type="Pfam" id="PF07732">
    <property type="entry name" value="Cu-oxidase_3"/>
    <property type="match status" value="1"/>
</dbReference>
<protein>
    <submittedName>
        <fullName evidence="6">Multicopper oxidase domain-containing protein</fullName>
    </submittedName>
</protein>
<gene>
    <name evidence="6" type="ORF">ACFO0N_12275</name>
</gene>
<dbReference type="SUPFAM" id="SSF49503">
    <property type="entry name" value="Cupredoxins"/>
    <property type="match status" value="2"/>
</dbReference>
<name>A0ABD5PD54_9EURY</name>
<dbReference type="InterPro" id="IPR011707">
    <property type="entry name" value="Cu-oxidase-like_N"/>
</dbReference>
<keyword evidence="1" id="KW-0479">Metal-binding</keyword>
<dbReference type="InterPro" id="IPR045087">
    <property type="entry name" value="Cu-oxidase_fam"/>
</dbReference>
<dbReference type="NCBIfam" id="TIGR01409">
    <property type="entry name" value="TAT_signal_seq"/>
    <property type="match status" value="1"/>
</dbReference>
<dbReference type="Gene3D" id="2.60.40.420">
    <property type="entry name" value="Cupredoxins - blue copper proteins"/>
    <property type="match status" value="2"/>
</dbReference>
<dbReference type="InterPro" id="IPR006311">
    <property type="entry name" value="TAT_signal"/>
</dbReference>
<sequence length="384" mass="42057">MSRDRIGAPGTGISRRSFLAATGATGVAATAGCVSAPVAETNGADAGVGASASMNENLPFTGPPEVVDCDETDGKVTMRMARARHAVHPGENMGGPIVFPQVWAFQANDSAPSVPGPILRTTEGNDLEVTLDNTDSMRPHTLHFHGVQKTWENDGVPTTTGVVVKPGEKHTYQIPANVPGTHLYHCHYQTPNHMEMGMYGILRVDPKGYEPADKEYFMTVKEWDSRLTRQYGGEDVTYDLTNRRPDTFTVNGKSAPRTLHPEDGSPIVVERGDTVRVHWVNAGFMSHPLHIHNHRFRVVEKDGSPMPEALQFDQDVLNVAPAERYTIEFEADVDPGIYLMHCHKVDHVRNGSSYPGGMLSGVVYKEAMNTDIFAKLMEYAGYEG</sequence>
<comment type="caution">
    <text evidence="6">The sequence shown here is derived from an EMBL/GenBank/DDBJ whole genome shotgun (WGS) entry which is preliminary data.</text>
</comment>
<evidence type="ECO:0000259" key="5">
    <source>
        <dbReference type="Pfam" id="PF07732"/>
    </source>
</evidence>
<dbReference type="EMBL" id="JBHSDS010000006">
    <property type="protein sequence ID" value="MFC4358718.1"/>
    <property type="molecule type" value="Genomic_DNA"/>
</dbReference>
<feature type="domain" description="Plastocyanin-like" evidence="4">
    <location>
        <begin position="245"/>
        <end position="352"/>
    </location>
</feature>
<dbReference type="AlphaFoldDB" id="A0ABD5PD54"/>
<organism evidence="6 7">
    <name type="scientific">Halobium salinum</name>
    <dbReference type="NCBI Taxonomy" id="1364940"/>
    <lineage>
        <taxon>Archaea</taxon>
        <taxon>Methanobacteriati</taxon>
        <taxon>Methanobacteriota</taxon>
        <taxon>Stenosarchaea group</taxon>
        <taxon>Halobacteria</taxon>
        <taxon>Halobacteriales</taxon>
        <taxon>Haloferacaceae</taxon>
        <taxon>Halobium</taxon>
    </lineage>
</organism>
<dbReference type="PANTHER" id="PTHR11709:SF394">
    <property type="entry name" value="FI03373P-RELATED"/>
    <property type="match status" value="1"/>
</dbReference>
<dbReference type="RefSeq" id="WP_267623472.1">
    <property type="nucleotide sequence ID" value="NZ_JAODIW010000008.1"/>
</dbReference>
<dbReference type="Proteomes" id="UP001595921">
    <property type="component" value="Unassembled WGS sequence"/>
</dbReference>
<reference evidence="6 7" key="1">
    <citation type="journal article" date="2019" name="Int. J. Syst. Evol. Microbiol.">
        <title>The Global Catalogue of Microorganisms (GCM) 10K type strain sequencing project: providing services to taxonomists for standard genome sequencing and annotation.</title>
        <authorList>
            <consortium name="The Broad Institute Genomics Platform"/>
            <consortium name="The Broad Institute Genome Sequencing Center for Infectious Disease"/>
            <person name="Wu L."/>
            <person name="Ma J."/>
        </authorList>
    </citation>
    <scope>NUCLEOTIDE SEQUENCE [LARGE SCALE GENOMIC DNA]</scope>
    <source>
        <strain evidence="6 7">CGMCC 1.12553</strain>
    </source>
</reference>
<dbReference type="PROSITE" id="PS51257">
    <property type="entry name" value="PROKAR_LIPOPROTEIN"/>
    <property type="match status" value="1"/>
</dbReference>
<dbReference type="InterPro" id="IPR019546">
    <property type="entry name" value="TAT_signal_bac_arc"/>
</dbReference>
<dbReference type="CDD" id="cd04202">
    <property type="entry name" value="CuRO_D2_2dMcoN_like"/>
    <property type="match status" value="1"/>
</dbReference>
<evidence type="ECO:0000313" key="6">
    <source>
        <dbReference type="EMBL" id="MFC4358718.1"/>
    </source>
</evidence>
<dbReference type="GO" id="GO:0016491">
    <property type="term" value="F:oxidoreductase activity"/>
    <property type="evidence" value="ECO:0007669"/>
    <property type="project" value="UniProtKB-KW"/>
</dbReference>
<evidence type="ECO:0000256" key="2">
    <source>
        <dbReference type="ARBA" id="ARBA00023002"/>
    </source>
</evidence>
<keyword evidence="3" id="KW-0186">Copper</keyword>
<evidence type="ECO:0000256" key="1">
    <source>
        <dbReference type="ARBA" id="ARBA00022723"/>
    </source>
</evidence>
<dbReference type="PANTHER" id="PTHR11709">
    <property type="entry name" value="MULTI-COPPER OXIDASE"/>
    <property type="match status" value="1"/>
</dbReference>
<dbReference type="InterPro" id="IPR008972">
    <property type="entry name" value="Cupredoxin"/>
</dbReference>
<accession>A0ABD5PD54</accession>
<keyword evidence="7" id="KW-1185">Reference proteome</keyword>
<dbReference type="PROSITE" id="PS51318">
    <property type="entry name" value="TAT"/>
    <property type="match status" value="1"/>
</dbReference>
<evidence type="ECO:0000256" key="3">
    <source>
        <dbReference type="ARBA" id="ARBA00023008"/>
    </source>
</evidence>
<dbReference type="GO" id="GO:0046872">
    <property type="term" value="F:metal ion binding"/>
    <property type="evidence" value="ECO:0007669"/>
    <property type="project" value="UniProtKB-KW"/>
</dbReference>
<evidence type="ECO:0000313" key="7">
    <source>
        <dbReference type="Proteomes" id="UP001595921"/>
    </source>
</evidence>
<evidence type="ECO:0000259" key="4">
    <source>
        <dbReference type="Pfam" id="PF07731"/>
    </source>
</evidence>
<proteinExistence type="predicted"/>
<dbReference type="InterPro" id="IPR011706">
    <property type="entry name" value="Cu-oxidase_C"/>
</dbReference>
<feature type="domain" description="Plastocyanin-like" evidence="5">
    <location>
        <begin position="113"/>
        <end position="207"/>
    </location>
</feature>
<dbReference type="Pfam" id="PF07731">
    <property type="entry name" value="Cu-oxidase_2"/>
    <property type="match status" value="1"/>
</dbReference>
<keyword evidence="2" id="KW-0560">Oxidoreductase</keyword>